<dbReference type="RefSeq" id="WP_065970355.1">
    <property type="nucleotide sequence ID" value="NZ_CP080624.1"/>
</dbReference>
<dbReference type="EMBL" id="PSYR01000002">
    <property type="protein sequence ID" value="RCN56600.1"/>
    <property type="molecule type" value="Genomic_DNA"/>
</dbReference>
<dbReference type="AlphaFoldDB" id="A0A1C2G1R7"/>
<dbReference type="STRING" id="163359.A9R16_00970"/>
<dbReference type="Gene3D" id="3.40.30.10">
    <property type="entry name" value="Glutaredoxin"/>
    <property type="match status" value="1"/>
</dbReference>
<organism evidence="1 2">
    <name type="scientific">Acidiferrobacter thiooxydans</name>
    <dbReference type="NCBI Taxonomy" id="163359"/>
    <lineage>
        <taxon>Bacteria</taxon>
        <taxon>Pseudomonadati</taxon>
        <taxon>Pseudomonadota</taxon>
        <taxon>Gammaproteobacteria</taxon>
        <taxon>Acidiferrobacterales</taxon>
        <taxon>Acidiferrobacteraceae</taxon>
        <taxon>Acidiferrobacter</taxon>
    </lineage>
</organism>
<proteinExistence type="predicted"/>
<keyword evidence="2" id="KW-1185">Reference proteome</keyword>
<gene>
    <name evidence="1" type="ORF">C4900_12510</name>
</gene>
<dbReference type="Pfam" id="PF13192">
    <property type="entry name" value="Thioredoxin_3"/>
    <property type="match status" value="1"/>
</dbReference>
<protein>
    <submittedName>
        <fullName evidence="1">Thioredoxin family protein</fullName>
    </submittedName>
</protein>
<accession>A0A1C2G1R7</accession>
<dbReference type="Proteomes" id="UP000253250">
    <property type="component" value="Unassembled WGS sequence"/>
</dbReference>
<name>A0A1C2G1R7_9GAMM</name>
<dbReference type="InterPro" id="IPR036249">
    <property type="entry name" value="Thioredoxin-like_sf"/>
</dbReference>
<comment type="caution">
    <text evidence="1">The sequence shown here is derived from an EMBL/GenBank/DDBJ whole genome shotgun (WGS) entry which is preliminary data.</text>
</comment>
<reference evidence="1 2" key="1">
    <citation type="submission" date="2018-02" db="EMBL/GenBank/DDBJ databases">
        <title>Insights into the biology of acidophilic members of the Acidiferrobacteraceae family derived from comparative genomic analyses.</title>
        <authorList>
            <person name="Issotta F."/>
            <person name="Thyssen C."/>
            <person name="Mena C."/>
            <person name="Moya A."/>
            <person name="Bellenberg S."/>
            <person name="Sproer C."/>
            <person name="Covarrubias P.C."/>
            <person name="Sand W."/>
            <person name="Quatrini R."/>
            <person name="Vera M."/>
        </authorList>
    </citation>
    <scope>NUCLEOTIDE SEQUENCE [LARGE SCALE GENOMIC DNA]</scope>
    <source>
        <strain evidence="2">m-1</strain>
    </source>
</reference>
<dbReference type="InterPro" id="IPR012336">
    <property type="entry name" value="Thioredoxin-like_fold"/>
</dbReference>
<dbReference type="OrthoDB" id="14695at2"/>
<dbReference type="SUPFAM" id="SSF52833">
    <property type="entry name" value="Thioredoxin-like"/>
    <property type="match status" value="1"/>
</dbReference>
<sequence length="82" mass="8906">MEVRLLVSKWCPVCPQAEQVWSEVARREPIDYQVLDIAEPAGRALVAKLRVRTVPALVVDGKLTAVGLQSLGDALKIAQQAA</sequence>
<evidence type="ECO:0000313" key="1">
    <source>
        <dbReference type="EMBL" id="RCN56600.1"/>
    </source>
</evidence>
<evidence type="ECO:0000313" key="2">
    <source>
        <dbReference type="Proteomes" id="UP000253250"/>
    </source>
</evidence>